<evidence type="ECO:0000313" key="2">
    <source>
        <dbReference type="Proteomes" id="UP000202419"/>
    </source>
</evidence>
<dbReference type="GeneID" id="5659004"/>
<proteinExistence type="predicted"/>
<gene>
    <name evidence="1" type="primary">b153R</name>
    <name evidence="1" type="ORF">NY2A_b153R</name>
</gene>
<evidence type="ECO:0000313" key="1">
    <source>
        <dbReference type="EMBL" id="ABT14552.1"/>
    </source>
</evidence>
<keyword evidence="2" id="KW-1185">Reference proteome</keyword>
<reference evidence="1 2" key="1">
    <citation type="journal article" date="2007" name="Virology">
        <title>Sequence and annotation of the 369-kb NY-2A and the 345-kb AR158 viruses that infect Chlorella NC64A.</title>
        <authorList>
            <person name="Fitzgerald L.A."/>
            <person name="Graves M.V."/>
            <person name="Li X."/>
            <person name="Feldblyum T."/>
            <person name="Nierman W.C."/>
            <person name="Van Etten J.L."/>
        </authorList>
    </citation>
    <scope>NUCLEOTIDE SEQUENCE [LARGE SCALE GENOMIC DNA]</scope>
    <source>
        <strain evidence="1 2">NY-2A</strain>
    </source>
</reference>
<name>A7IW28_PBCVN</name>
<protein>
    <submittedName>
        <fullName evidence="1">Uncharacterized protein b153R</fullName>
    </submittedName>
</protein>
<dbReference type="Proteomes" id="UP000202419">
    <property type="component" value="Segment"/>
</dbReference>
<dbReference type="KEGG" id="vg:5659004"/>
<organismHost>
    <name type="scientific">Chlorella</name>
    <dbReference type="NCBI Taxonomy" id="3071"/>
</organismHost>
<dbReference type="EMBL" id="DQ491002">
    <property type="protein sequence ID" value="ABT14552.1"/>
    <property type="molecule type" value="Genomic_DNA"/>
</dbReference>
<dbReference type="RefSeq" id="YP_001497349.1">
    <property type="nucleotide sequence ID" value="NC_009898.1"/>
</dbReference>
<sequence>MFFRVRMTTSIFSRFEILPWRSHEHFFFFERAFSRRYHDAPYSRSAEYEGPYVKLTRTNTCFLSF</sequence>
<accession>A7IW28</accession>
<organism evidence="1 2">
    <name type="scientific">Paramecium bursaria Chlorella virus NY2A</name>
    <name type="common">PBCV-NY2A</name>
    <dbReference type="NCBI Taxonomy" id="46021"/>
    <lineage>
        <taxon>Viruses</taxon>
        <taxon>Varidnaviria</taxon>
        <taxon>Bamfordvirae</taxon>
        <taxon>Nucleocytoviricota</taxon>
        <taxon>Megaviricetes</taxon>
        <taxon>Algavirales</taxon>
        <taxon>Phycodnaviridae</taxon>
        <taxon>Chlorovirus</taxon>
        <taxon>Chlorovirus americanus</taxon>
    </lineage>
</organism>